<protein>
    <submittedName>
        <fullName evidence="2">Uncharacterized protein</fullName>
    </submittedName>
</protein>
<feature type="compositionally biased region" description="Pro residues" evidence="1">
    <location>
        <begin position="30"/>
        <end position="57"/>
    </location>
</feature>
<sequence>MLPRSVQDQANAAKALQDQLNQPAAEEPENPAPAAAPEPEPQPTPAEPAAQPAPEPQPETRDAAYWRHRFDVLQGKYNAEVPALRKEIATLKDQLAAADKQQPASAVQRAQEAMSDLTEAEIEEYGPDLVNLIKRVAGSAAAPSNNGDLQEIKSELGQMREEKRQDAEARFWTDLEAQVPNFRAVNADPAFHQWLAEIDQLSGQPRQQLLVGAQQALDPYRVAAVFKSFAAVAPKASQETIPDELVQPRQTRSAAPEPQQGKVWTRAEISEFYRNKASYPKDQAAAIEADIFAAQAQGRIR</sequence>
<feature type="region of interest" description="Disordered" evidence="1">
    <location>
        <begin position="1"/>
        <end position="67"/>
    </location>
</feature>
<dbReference type="GeneID" id="98638174"/>
<name>A0A1M5MT46_9GAMM</name>
<evidence type="ECO:0000313" key="3">
    <source>
        <dbReference type="Proteomes" id="UP000184000"/>
    </source>
</evidence>
<dbReference type="Proteomes" id="UP000184000">
    <property type="component" value="Unassembled WGS sequence"/>
</dbReference>
<organism evidence="2 3">
    <name type="scientific">Stutzerimonas xanthomarina DSM 18231</name>
    <dbReference type="NCBI Taxonomy" id="1403346"/>
    <lineage>
        <taxon>Bacteria</taxon>
        <taxon>Pseudomonadati</taxon>
        <taxon>Pseudomonadota</taxon>
        <taxon>Gammaproteobacteria</taxon>
        <taxon>Pseudomonadales</taxon>
        <taxon>Pseudomonadaceae</taxon>
        <taxon>Stutzerimonas</taxon>
    </lineage>
</organism>
<proteinExistence type="predicted"/>
<accession>A0A1M5MT46</accession>
<feature type="compositionally biased region" description="Basic and acidic residues" evidence="1">
    <location>
        <begin position="58"/>
        <end position="67"/>
    </location>
</feature>
<feature type="compositionally biased region" description="Polar residues" evidence="1">
    <location>
        <begin position="1"/>
        <end position="10"/>
    </location>
</feature>
<evidence type="ECO:0000256" key="1">
    <source>
        <dbReference type="SAM" id="MobiDB-lite"/>
    </source>
</evidence>
<dbReference type="EMBL" id="FQXA01000002">
    <property type="protein sequence ID" value="SHG79963.1"/>
    <property type="molecule type" value="Genomic_DNA"/>
</dbReference>
<gene>
    <name evidence="2" type="ORF">SAMN02744645_1448</name>
</gene>
<evidence type="ECO:0000313" key="2">
    <source>
        <dbReference type="EMBL" id="SHG79963.1"/>
    </source>
</evidence>
<dbReference type="AlphaFoldDB" id="A0A1M5MT46"/>
<reference evidence="2 3" key="1">
    <citation type="submission" date="2016-11" db="EMBL/GenBank/DDBJ databases">
        <authorList>
            <person name="Jaros S."/>
            <person name="Januszkiewicz K."/>
            <person name="Wedrychowicz H."/>
        </authorList>
    </citation>
    <scope>NUCLEOTIDE SEQUENCE [LARGE SCALE GENOMIC DNA]</scope>
    <source>
        <strain evidence="2 3">DSM 18231</strain>
    </source>
</reference>
<dbReference type="RefSeq" id="WP_073299838.1">
    <property type="nucleotide sequence ID" value="NZ_FQXA01000002.1"/>
</dbReference>